<dbReference type="RefSeq" id="WP_132085283.1">
    <property type="nucleotide sequence ID" value="NZ_SLUK01000016.1"/>
</dbReference>
<gene>
    <name evidence="17" type="ORF">EDD78_11622</name>
</gene>
<dbReference type="Pfam" id="PF10588">
    <property type="entry name" value="NADH-G_4Fe-4S_3"/>
    <property type="match status" value="1"/>
</dbReference>
<dbReference type="GO" id="GO:0005506">
    <property type="term" value="F:iron ion binding"/>
    <property type="evidence" value="ECO:0007669"/>
    <property type="project" value="InterPro"/>
</dbReference>
<dbReference type="Gene3D" id="3.10.20.740">
    <property type="match status" value="1"/>
</dbReference>
<reference evidence="17 18" key="1">
    <citation type="submission" date="2019-03" db="EMBL/GenBank/DDBJ databases">
        <title>Genomic Encyclopedia of Type Strains, Phase IV (KMG-IV): sequencing the most valuable type-strain genomes for metagenomic binning, comparative biology and taxonomic classification.</title>
        <authorList>
            <person name="Goeker M."/>
        </authorList>
    </citation>
    <scope>NUCLEOTIDE SEQUENCE [LARGE SCALE GENOMIC DNA]</scope>
    <source>
        <strain evidence="17 18">DSM 100433</strain>
    </source>
</reference>
<dbReference type="SUPFAM" id="SSF54292">
    <property type="entry name" value="2Fe-2S ferredoxin-like"/>
    <property type="match status" value="1"/>
</dbReference>
<accession>A0A9X8UGK3</accession>
<evidence type="ECO:0000256" key="1">
    <source>
        <dbReference type="ARBA" id="ARBA00001966"/>
    </source>
</evidence>
<dbReference type="SMART" id="SM00902">
    <property type="entry name" value="Fe_hyd_SSU"/>
    <property type="match status" value="1"/>
</dbReference>
<protein>
    <submittedName>
        <fullName evidence="17">NADP-reducing hydrogenase subunit HndD</fullName>
    </submittedName>
</protein>
<dbReference type="SUPFAM" id="SSF53920">
    <property type="entry name" value="Fe-only hydrogenase"/>
    <property type="match status" value="1"/>
</dbReference>
<dbReference type="InterPro" id="IPR036991">
    <property type="entry name" value="Fe_hydrogenase_ssu_sf"/>
</dbReference>
<dbReference type="GO" id="GO:0016020">
    <property type="term" value="C:membrane"/>
    <property type="evidence" value="ECO:0007669"/>
    <property type="project" value="UniProtKB-SubCell"/>
</dbReference>
<evidence type="ECO:0000256" key="3">
    <source>
        <dbReference type="ARBA" id="ARBA00005404"/>
    </source>
</evidence>
<keyword evidence="11" id="KW-0520">NAD</keyword>
<dbReference type="GO" id="GO:0042773">
    <property type="term" value="P:ATP synthesis coupled electron transport"/>
    <property type="evidence" value="ECO:0007669"/>
    <property type="project" value="InterPro"/>
</dbReference>
<feature type="domain" description="4Fe-4S ferredoxin-type" evidence="15">
    <location>
        <begin position="140"/>
        <end position="170"/>
    </location>
</feature>
<comment type="caution">
    <text evidence="17">The sequence shown here is derived from an EMBL/GenBank/DDBJ whole genome shotgun (WGS) entry which is preliminary data.</text>
</comment>
<evidence type="ECO:0000256" key="12">
    <source>
        <dbReference type="ARBA" id="ARBA00023136"/>
    </source>
</evidence>
<dbReference type="SUPFAM" id="SSF54862">
    <property type="entry name" value="4Fe-4S ferredoxins"/>
    <property type="match status" value="1"/>
</dbReference>
<dbReference type="FunFam" id="3.30.70.20:FF:000035">
    <property type="entry name" value="Iron hydrogenase 1"/>
    <property type="match status" value="1"/>
</dbReference>
<dbReference type="InterPro" id="IPR003149">
    <property type="entry name" value="Fe_hydrogenase_ssu"/>
</dbReference>
<evidence type="ECO:0000259" key="14">
    <source>
        <dbReference type="PROSITE" id="PS51085"/>
    </source>
</evidence>
<keyword evidence="6" id="KW-0479">Metal-binding</keyword>
<keyword evidence="5" id="KW-0001">2Fe-2S</keyword>
<keyword evidence="9" id="KW-0408">Iron</keyword>
<evidence type="ECO:0000256" key="2">
    <source>
        <dbReference type="ARBA" id="ARBA00004370"/>
    </source>
</evidence>
<dbReference type="InterPro" id="IPR049830">
    <property type="entry name" value="HndD"/>
</dbReference>
<dbReference type="PROSITE" id="PS00641">
    <property type="entry name" value="COMPLEX1_75K_1"/>
    <property type="match status" value="1"/>
</dbReference>
<dbReference type="GO" id="GO:0051539">
    <property type="term" value="F:4 iron, 4 sulfur cluster binding"/>
    <property type="evidence" value="ECO:0007669"/>
    <property type="project" value="UniProtKB-KW"/>
</dbReference>
<dbReference type="Pfam" id="PF12838">
    <property type="entry name" value="Fer4_7"/>
    <property type="match status" value="1"/>
</dbReference>
<proteinExistence type="inferred from homology"/>
<dbReference type="InterPro" id="IPR001041">
    <property type="entry name" value="2Fe-2S_ferredoxin-type"/>
</dbReference>
<dbReference type="FunFam" id="3.10.20.740:FF:000004">
    <property type="entry name" value="NADH-quinone oxidoreductase"/>
    <property type="match status" value="1"/>
</dbReference>
<dbReference type="Pfam" id="PF13510">
    <property type="entry name" value="Fer2_4"/>
    <property type="match status" value="1"/>
</dbReference>
<dbReference type="Pfam" id="PF02256">
    <property type="entry name" value="Fe_hyd_SSU"/>
    <property type="match status" value="1"/>
</dbReference>
<dbReference type="InterPro" id="IPR004108">
    <property type="entry name" value="Fe_hydrogenase_lsu_C"/>
</dbReference>
<dbReference type="PROSITE" id="PS51379">
    <property type="entry name" value="4FE4S_FER_2"/>
    <property type="match status" value="2"/>
</dbReference>
<evidence type="ECO:0000256" key="13">
    <source>
        <dbReference type="ARBA" id="ARBA00034078"/>
    </source>
</evidence>
<dbReference type="GO" id="GO:0008137">
    <property type="term" value="F:NADH dehydrogenase (ubiquinone) activity"/>
    <property type="evidence" value="ECO:0007669"/>
    <property type="project" value="InterPro"/>
</dbReference>
<dbReference type="NCBIfam" id="TIGR02512">
    <property type="entry name" value="FeFe_hydrog_A"/>
    <property type="match status" value="1"/>
</dbReference>
<keyword evidence="12" id="KW-0472">Membrane</keyword>
<evidence type="ECO:0000256" key="10">
    <source>
        <dbReference type="ARBA" id="ARBA00023014"/>
    </source>
</evidence>
<evidence type="ECO:0000256" key="11">
    <source>
        <dbReference type="ARBA" id="ARBA00023027"/>
    </source>
</evidence>
<dbReference type="EMBL" id="SLUK01000016">
    <property type="protein sequence ID" value="TCL41024.1"/>
    <property type="molecule type" value="Genomic_DNA"/>
</dbReference>
<dbReference type="GO" id="GO:0008901">
    <property type="term" value="F:ferredoxin hydrogenase activity"/>
    <property type="evidence" value="ECO:0007669"/>
    <property type="project" value="InterPro"/>
</dbReference>
<dbReference type="SMART" id="SM00929">
    <property type="entry name" value="NADH-G_4Fe-4S_3"/>
    <property type="match status" value="1"/>
</dbReference>
<dbReference type="InterPro" id="IPR013352">
    <property type="entry name" value="Fe_hydrogenase_subset"/>
</dbReference>
<evidence type="ECO:0000256" key="6">
    <source>
        <dbReference type="ARBA" id="ARBA00022723"/>
    </source>
</evidence>
<dbReference type="Gene3D" id="3.40.950.10">
    <property type="entry name" value="Fe-only Hydrogenase (Larger Subunit), Chain L, domain 3"/>
    <property type="match status" value="1"/>
</dbReference>
<dbReference type="Proteomes" id="UP000294682">
    <property type="component" value="Unassembled WGS sequence"/>
</dbReference>
<dbReference type="PROSITE" id="PS00198">
    <property type="entry name" value="4FE4S_FER_1"/>
    <property type="match status" value="1"/>
</dbReference>
<dbReference type="PROSITE" id="PS51085">
    <property type="entry name" value="2FE2S_FER_2"/>
    <property type="match status" value="1"/>
</dbReference>
<dbReference type="Gene3D" id="4.10.260.20">
    <property type="entry name" value="Iron hydrogenase, small subunit"/>
    <property type="match status" value="1"/>
</dbReference>
<name>A0A9X8UGK3_9FIRM</name>
<evidence type="ECO:0000313" key="18">
    <source>
        <dbReference type="Proteomes" id="UP000294682"/>
    </source>
</evidence>
<evidence type="ECO:0000256" key="7">
    <source>
        <dbReference type="ARBA" id="ARBA00022737"/>
    </source>
</evidence>
<evidence type="ECO:0000259" key="15">
    <source>
        <dbReference type="PROSITE" id="PS51379"/>
    </source>
</evidence>
<feature type="domain" description="4Fe-4S ferredoxin-type" evidence="15">
    <location>
        <begin position="183"/>
        <end position="212"/>
    </location>
</feature>
<evidence type="ECO:0000256" key="4">
    <source>
        <dbReference type="ARBA" id="ARBA00022485"/>
    </source>
</evidence>
<evidence type="ECO:0000256" key="8">
    <source>
        <dbReference type="ARBA" id="ARBA00022967"/>
    </source>
</evidence>
<dbReference type="GO" id="GO:0051537">
    <property type="term" value="F:2 iron, 2 sulfur cluster binding"/>
    <property type="evidence" value="ECO:0007669"/>
    <property type="project" value="UniProtKB-KW"/>
</dbReference>
<evidence type="ECO:0000313" key="17">
    <source>
        <dbReference type="EMBL" id="TCL41024.1"/>
    </source>
</evidence>
<keyword evidence="10" id="KW-0411">Iron-sulfur</keyword>
<dbReference type="InterPro" id="IPR017900">
    <property type="entry name" value="4Fe4S_Fe_S_CS"/>
</dbReference>
<keyword evidence="8" id="KW-1278">Translocase</keyword>
<sequence>MEMVNIKINGMPLSVPKGTTILQAAKQNGIDIPTLCYLKDINEIGACRICVVEVKGARSLVAACVYPVSEGMEVVTNSQKIYESRKMTLELILSNHEKTCLYCVRSGKCELQKLSLEYGLGDPTAWAGANTKYDIDESAAHMWRNNNKCILCRRCVAVCKANQEVGVIGANERGFDTHIGCAFELDLAETPCVSCGQCITVCPVGAIGEKDDTAKILEALRDPAKHVVVQTAPSIRATLGEEFGMPIGTNVQGKMAAALRRLGFDKVFDTDFGADLTIMEEANELVERVKNGGKLPMITSCSPGWINFCEMYYPDMLENLSSCKSPQQMFGAIVKTWYAEKNGIDPKDIVSVSVMPCTAKKFEIGRDDQSAAGVPDVDIAITTRELGRMINQAGIDFVNLPDEDFDNPLGIGSGAGHIFGATGGVMEAALRTATEWITGEKATTLEWNDVRGTAGIKEASYKVGDLEVKVAVASGLSNARKVLDAVKSGEKDYTFIEIMACPGGCVNGGGQPIQPASVRNFTDLKALRASALYGEDKDMELRKSHENPAIQELYKEFLQKPGSHTAHKVLHTSYKPREKFAYKK</sequence>
<organism evidence="17 18">
    <name type="scientific">Harryflintia acetispora</name>
    <dbReference type="NCBI Taxonomy" id="1849041"/>
    <lineage>
        <taxon>Bacteria</taxon>
        <taxon>Bacillati</taxon>
        <taxon>Bacillota</taxon>
        <taxon>Clostridia</taxon>
        <taxon>Eubacteriales</taxon>
        <taxon>Oscillospiraceae</taxon>
        <taxon>Harryflintia</taxon>
    </lineage>
</organism>
<keyword evidence="7" id="KW-0677">Repeat</keyword>
<feature type="domain" description="2Fe-2S ferredoxin-type" evidence="14">
    <location>
        <begin position="2"/>
        <end position="80"/>
    </location>
</feature>
<comment type="subcellular location">
    <subcellularLocation>
        <location evidence="2">Membrane</location>
    </subcellularLocation>
</comment>
<dbReference type="InterPro" id="IPR000283">
    <property type="entry name" value="NADH_UbQ_OxRdtase_75kDa_su_CS"/>
</dbReference>
<dbReference type="Gene3D" id="3.40.50.1780">
    <property type="match status" value="1"/>
</dbReference>
<dbReference type="AlphaFoldDB" id="A0A9X8UGK3"/>
<dbReference type="PROSITE" id="PS51839">
    <property type="entry name" value="4FE4S_HC3"/>
    <property type="match status" value="1"/>
</dbReference>
<dbReference type="InterPro" id="IPR017896">
    <property type="entry name" value="4Fe4S_Fe-S-bd"/>
</dbReference>
<dbReference type="InterPro" id="IPR009016">
    <property type="entry name" value="Fe_hydrogenase"/>
</dbReference>
<comment type="cofactor">
    <cofactor evidence="13">
        <name>[2Fe-2S] cluster</name>
        <dbReference type="ChEBI" id="CHEBI:190135"/>
    </cofactor>
</comment>
<comment type="cofactor">
    <cofactor evidence="1">
        <name>[4Fe-4S] cluster</name>
        <dbReference type="ChEBI" id="CHEBI:49883"/>
    </cofactor>
</comment>
<dbReference type="NCBIfam" id="NF040763">
    <property type="entry name" value="FeFe_hydrog_A6"/>
    <property type="match status" value="1"/>
</dbReference>
<dbReference type="InterPro" id="IPR050340">
    <property type="entry name" value="Cytosolic_Fe-S_CAF"/>
</dbReference>
<dbReference type="Gene3D" id="3.30.70.20">
    <property type="match status" value="1"/>
</dbReference>
<keyword evidence="18" id="KW-1185">Reference proteome</keyword>
<dbReference type="InterPro" id="IPR019574">
    <property type="entry name" value="NADH_UbQ_OxRdtase_Gsu_4Fe4S-bd"/>
</dbReference>
<dbReference type="CDD" id="cd00207">
    <property type="entry name" value="fer2"/>
    <property type="match status" value="1"/>
</dbReference>
<dbReference type="PANTHER" id="PTHR11615">
    <property type="entry name" value="NITRATE, FORMATE, IRON DEHYDROGENASE"/>
    <property type="match status" value="1"/>
</dbReference>
<dbReference type="Pfam" id="PF02906">
    <property type="entry name" value="Fe_hyd_lg_C"/>
    <property type="match status" value="1"/>
</dbReference>
<keyword evidence="4" id="KW-0004">4Fe-4S</keyword>
<dbReference type="InterPro" id="IPR036010">
    <property type="entry name" value="2Fe-2S_ferredoxin-like_sf"/>
</dbReference>
<evidence type="ECO:0000259" key="16">
    <source>
        <dbReference type="PROSITE" id="PS51839"/>
    </source>
</evidence>
<comment type="similarity">
    <text evidence="3">Belongs to the complex I 75 kDa subunit family.</text>
</comment>
<feature type="domain" description="4Fe-4S His(Cys)3-ligated-type" evidence="16">
    <location>
        <begin position="80"/>
        <end position="119"/>
    </location>
</feature>
<evidence type="ECO:0000256" key="9">
    <source>
        <dbReference type="ARBA" id="ARBA00023004"/>
    </source>
</evidence>
<evidence type="ECO:0000256" key="5">
    <source>
        <dbReference type="ARBA" id="ARBA00022714"/>
    </source>
</evidence>